<dbReference type="Proteomes" id="UP001205861">
    <property type="component" value="Unassembled WGS sequence"/>
</dbReference>
<keyword evidence="5" id="KW-1185">Reference proteome</keyword>
<dbReference type="InterPro" id="IPR050832">
    <property type="entry name" value="Bact_Acetyltransf"/>
</dbReference>
<feature type="domain" description="N-acetyltransferase" evidence="3">
    <location>
        <begin position="19"/>
        <end position="168"/>
    </location>
</feature>
<organism evidence="4 5">
    <name type="scientific">Massilia solisilvae</name>
    <dbReference type="NCBI Taxonomy" id="1811225"/>
    <lineage>
        <taxon>Bacteria</taxon>
        <taxon>Pseudomonadati</taxon>
        <taxon>Pseudomonadota</taxon>
        <taxon>Betaproteobacteria</taxon>
        <taxon>Burkholderiales</taxon>
        <taxon>Oxalobacteraceae</taxon>
        <taxon>Telluria group</taxon>
        <taxon>Massilia</taxon>
    </lineage>
</organism>
<evidence type="ECO:0000313" key="5">
    <source>
        <dbReference type="Proteomes" id="UP001205861"/>
    </source>
</evidence>
<dbReference type="PANTHER" id="PTHR43877">
    <property type="entry name" value="AMINOALKYLPHOSPHONATE N-ACETYLTRANSFERASE-RELATED-RELATED"/>
    <property type="match status" value="1"/>
</dbReference>
<dbReference type="InterPro" id="IPR000182">
    <property type="entry name" value="GNAT_dom"/>
</dbReference>
<comment type="caution">
    <text evidence="4">The sequence shown here is derived from an EMBL/GenBank/DDBJ whole genome shotgun (WGS) entry which is preliminary data.</text>
</comment>
<evidence type="ECO:0000313" key="4">
    <source>
        <dbReference type="EMBL" id="MCS0608703.1"/>
    </source>
</evidence>
<dbReference type="RefSeq" id="WP_258856377.1">
    <property type="nucleotide sequence ID" value="NZ_JANUGV010000002.1"/>
</dbReference>
<evidence type="ECO:0000256" key="1">
    <source>
        <dbReference type="ARBA" id="ARBA00022679"/>
    </source>
</evidence>
<proteinExistence type="predicted"/>
<dbReference type="Pfam" id="PF00583">
    <property type="entry name" value="Acetyltransf_1"/>
    <property type="match status" value="1"/>
</dbReference>
<accession>A0ABT2BLF2</accession>
<dbReference type="SUPFAM" id="SSF55729">
    <property type="entry name" value="Acyl-CoA N-acyltransferases (Nat)"/>
    <property type="match status" value="1"/>
</dbReference>
<gene>
    <name evidence="4" type="ORF">NX773_11060</name>
</gene>
<dbReference type="InterPro" id="IPR016181">
    <property type="entry name" value="Acyl_CoA_acyltransferase"/>
</dbReference>
<dbReference type="PROSITE" id="PS51186">
    <property type="entry name" value="GNAT"/>
    <property type="match status" value="1"/>
</dbReference>
<dbReference type="EMBL" id="JANUGV010000002">
    <property type="protein sequence ID" value="MCS0608703.1"/>
    <property type="molecule type" value="Genomic_DNA"/>
</dbReference>
<reference evidence="4 5" key="1">
    <citation type="submission" date="2022-08" db="EMBL/GenBank/DDBJ databases">
        <title>Reclassification of Massilia species as members of the genera Telluria, Duganella, Pseudoduganella, Mokoshia gen. nov. and Zemynaea gen. nov. using orthogonal and non-orthogonal genome-based approaches.</title>
        <authorList>
            <person name="Bowman J.P."/>
        </authorList>
    </citation>
    <scope>NUCLEOTIDE SEQUENCE [LARGE SCALE GENOMIC DNA]</scope>
    <source>
        <strain evidence="4 5">JCM 31607</strain>
    </source>
</reference>
<evidence type="ECO:0000259" key="3">
    <source>
        <dbReference type="PROSITE" id="PS51186"/>
    </source>
</evidence>
<name>A0ABT2BLF2_9BURK</name>
<evidence type="ECO:0000256" key="2">
    <source>
        <dbReference type="ARBA" id="ARBA00023315"/>
    </source>
</evidence>
<keyword evidence="2" id="KW-0012">Acyltransferase</keyword>
<dbReference type="Gene3D" id="3.40.630.30">
    <property type="match status" value="1"/>
</dbReference>
<sequence length="178" mass="19830">MTPGAEGIVVRPLGASDATRYRVLRLASLRNFQLMHGPAYEDALRQDEAWHAARLAKAGDYWFGAFDGDELVGTIALRTQEGSRLRHSASLNSLIVDSSRQSRGVGRLLIAHLVDFARSLGTIRQITLALTDGNARAERLYEAFGFKLFGLEPDALLHEGRYYGKQHRQLILDHSNNE</sequence>
<protein>
    <submittedName>
        <fullName evidence="4">GNAT family N-acetyltransferase</fullName>
    </submittedName>
</protein>
<keyword evidence="1" id="KW-0808">Transferase</keyword>